<dbReference type="EMBL" id="BMAO01005412">
    <property type="protein sequence ID" value="GFR01299.1"/>
    <property type="molecule type" value="Genomic_DNA"/>
</dbReference>
<proteinExistence type="predicted"/>
<evidence type="ECO:0000313" key="2">
    <source>
        <dbReference type="Proteomes" id="UP000887116"/>
    </source>
</evidence>
<accession>A0A8X6LBT3</accession>
<dbReference type="AlphaFoldDB" id="A0A8X6LBT3"/>
<comment type="caution">
    <text evidence="1">The sequence shown here is derived from an EMBL/GenBank/DDBJ whole genome shotgun (WGS) entry which is preliminary data.</text>
</comment>
<name>A0A8X6LBT3_TRICU</name>
<dbReference type="Proteomes" id="UP000887116">
    <property type="component" value="Unassembled WGS sequence"/>
</dbReference>
<gene>
    <name evidence="1" type="ORF">TNCT_664851</name>
</gene>
<protein>
    <submittedName>
        <fullName evidence="1">Uncharacterized protein</fullName>
    </submittedName>
</protein>
<organism evidence="1 2">
    <name type="scientific">Trichonephila clavata</name>
    <name type="common">Joro spider</name>
    <name type="synonym">Nephila clavata</name>
    <dbReference type="NCBI Taxonomy" id="2740835"/>
    <lineage>
        <taxon>Eukaryota</taxon>
        <taxon>Metazoa</taxon>
        <taxon>Ecdysozoa</taxon>
        <taxon>Arthropoda</taxon>
        <taxon>Chelicerata</taxon>
        <taxon>Arachnida</taxon>
        <taxon>Araneae</taxon>
        <taxon>Araneomorphae</taxon>
        <taxon>Entelegynae</taxon>
        <taxon>Araneoidea</taxon>
        <taxon>Nephilidae</taxon>
        <taxon>Trichonephila</taxon>
    </lineage>
</organism>
<reference evidence="1" key="1">
    <citation type="submission" date="2020-07" db="EMBL/GenBank/DDBJ databases">
        <title>Multicomponent nature underlies the extraordinary mechanical properties of spider dragline silk.</title>
        <authorList>
            <person name="Kono N."/>
            <person name="Nakamura H."/>
            <person name="Mori M."/>
            <person name="Yoshida Y."/>
            <person name="Ohtoshi R."/>
            <person name="Malay A.D."/>
            <person name="Moran D.A.P."/>
            <person name="Tomita M."/>
            <person name="Numata K."/>
            <person name="Arakawa K."/>
        </authorList>
    </citation>
    <scope>NUCLEOTIDE SEQUENCE</scope>
</reference>
<keyword evidence="2" id="KW-1185">Reference proteome</keyword>
<sequence>MFGDTTVRMSQVLLSERTGGNYALKQLLNMLHLSRCRTLDEGHCTVVVTTSLTVFKFLRRLMSYRWLFFFFVMSFQTYHEKLISEVELDRGTLEMTKGMVTS</sequence>
<evidence type="ECO:0000313" key="1">
    <source>
        <dbReference type="EMBL" id="GFR01299.1"/>
    </source>
</evidence>